<dbReference type="GO" id="GO:0110001">
    <property type="term" value="C:toxin-antitoxin complex"/>
    <property type="evidence" value="ECO:0007669"/>
    <property type="project" value="InterPro"/>
</dbReference>
<dbReference type="AlphaFoldDB" id="A0AAE3TFX4"/>
<dbReference type="InterPro" id="IPR008201">
    <property type="entry name" value="HepT-like"/>
</dbReference>
<evidence type="ECO:0000256" key="4">
    <source>
        <dbReference type="ARBA" id="ARBA00024207"/>
    </source>
</evidence>
<dbReference type="SUPFAM" id="SSF81593">
    <property type="entry name" value="Nucleotidyltransferase substrate binding subunit/domain"/>
    <property type="match status" value="1"/>
</dbReference>
<evidence type="ECO:0000313" key="6">
    <source>
        <dbReference type="EMBL" id="MDF2953699.1"/>
    </source>
</evidence>
<dbReference type="PANTHER" id="PTHR33397">
    <property type="entry name" value="UPF0331 PROTEIN YUTE"/>
    <property type="match status" value="1"/>
</dbReference>
<sequence>MIDKTLVRNKLKKLEQYVEELKNIRELSFEEFQKNIVIKRFIERNLELAIQQMIDVCKHIVSRLNLREPNSYADCFEILGEKRIVSEENLEKYKNMAKFRNLLIHIYDTVSDKIVFEIFKDNLSDFDSFIEEIKKAFNL</sequence>
<proteinExistence type="inferred from homology"/>
<dbReference type="EMBL" id="JAPHEG010000004">
    <property type="protein sequence ID" value="MDF2953699.1"/>
    <property type="molecule type" value="Genomic_DNA"/>
</dbReference>
<keyword evidence="3" id="KW-0378">Hydrolase</keyword>
<organism evidence="6 7">
    <name type="scientific">Candidatus Thermodesulfobacterium syntrophicum</name>
    <dbReference type="NCBI Taxonomy" id="3060442"/>
    <lineage>
        <taxon>Bacteria</taxon>
        <taxon>Pseudomonadati</taxon>
        <taxon>Thermodesulfobacteriota</taxon>
        <taxon>Thermodesulfobacteria</taxon>
        <taxon>Thermodesulfobacteriales</taxon>
        <taxon>Thermodesulfobacteriaceae</taxon>
        <taxon>Thermodesulfobacterium</taxon>
    </lineage>
</organism>
<dbReference type="InterPro" id="IPR037038">
    <property type="entry name" value="HepT-like_sf"/>
</dbReference>
<dbReference type="GO" id="GO:0016787">
    <property type="term" value="F:hydrolase activity"/>
    <property type="evidence" value="ECO:0007669"/>
    <property type="project" value="UniProtKB-KW"/>
</dbReference>
<evidence type="ECO:0000256" key="5">
    <source>
        <dbReference type="SAM" id="Coils"/>
    </source>
</evidence>
<gene>
    <name evidence="6" type="ORF">OD816_000944</name>
</gene>
<keyword evidence="5" id="KW-0175">Coiled coil</keyword>
<keyword evidence="2" id="KW-0540">Nuclease</keyword>
<protein>
    <submittedName>
        <fullName evidence="6">HEPN domain protein YutE</fullName>
    </submittedName>
</protein>
<dbReference type="NCBIfam" id="NF047751">
    <property type="entry name" value="HepT_toxin"/>
    <property type="match status" value="1"/>
</dbReference>
<evidence type="ECO:0000256" key="1">
    <source>
        <dbReference type="ARBA" id="ARBA00022649"/>
    </source>
</evidence>
<dbReference type="PANTHER" id="PTHR33397:SF5">
    <property type="entry name" value="RNASE YUTE-RELATED"/>
    <property type="match status" value="1"/>
</dbReference>
<accession>A0AAE3TFX4</accession>
<evidence type="ECO:0000256" key="3">
    <source>
        <dbReference type="ARBA" id="ARBA00022801"/>
    </source>
</evidence>
<dbReference type="GO" id="GO:0004540">
    <property type="term" value="F:RNA nuclease activity"/>
    <property type="evidence" value="ECO:0007669"/>
    <property type="project" value="InterPro"/>
</dbReference>
<comment type="caution">
    <text evidence="6">The sequence shown here is derived from an EMBL/GenBank/DDBJ whole genome shotgun (WGS) entry which is preliminary data.</text>
</comment>
<dbReference type="InterPro" id="IPR052379">
    <property type="entry name" value="Type_VII_TA_RNase"/>
</dbReference>
<comment type="similarity">
    <text evidence="4">Belongs to the HepT RNase toxin family.</text>
</comment>
<dbReference type="Pfam" id="PF01934">
    <property type="entry name" value="HepT-like"/>
    <property type="match status" value="1"/>
</dbReference>
<evidence type="ECO:0000256" key="2">
    <source>
        <dbReference type="ARBA" id="ARBA00022722"/>
    </source>
</evidence>
<keyword evidence="1" id="KW-1277">Toxin-antitoxin system</keyword>
<feature type="coiled-coil region" evidence="5">
    <location>
        <begin position="4"/>
        <end position="31"/>
    </location>
</feature>
<name>A0AAE3TFX4_9BACT</name>
<evidence type="ECO:0000313" key="7">
    <source>
        <dbReference type="Proteomes" id="UP001144110"/>
    </source>
</evidence>
<dbReference type="Proteomes" id="UP001144110">
    <property type="component" value="Unassembled WGS sequence"/>
</dbReference>
<reference evidence="6" key="1">
    <citation type="submission" date="2022-11" db="EMBL/GenBank/DDBJ databases">
        <title>Candidatus Alkanophaga archaea from heated hydrothermal vent sediment oxidize petroleum alkanes.</title>
        <authorList>
            <person name="Zehnle H."/>
            <person name="Laso-Perez R."/>
            <person name="Lipp J."/>
            <person name="Teske A."/>
            <person name="Wegener G."/>
        </authorList>
    </citation>
    <scope>NUCLEOTIDE SEQUENCE</scope>
    <source>
        <strain evidence="6">MCA70</strain>
    </source>
</reference>
<dbReference type="Gene3D" id="1.20.120.580">
    <property type="entry name" value="bsu32300-like"/>
    <property type="match status" value="1"/>
</dbReference>